<evidence type="ECO:0000313" key="2">
    <source>
        <dbReference type="EMBL" id="MBB5103249.1"/>
    </source>
</evidence>
<dbReference type="EMBL" id="CP023690">
    <property type="protein sequence ID" value="QEV59786.1"/>
    <property type="molecule type" value="Genomic_DNA"/>
</dbReference>
<evidence type="ECO:0000313" key="5">
    <source>
        <dbReference type="Proteomes" id="UP000549009"/>
    </source>
</evidence>
<protein>
    <submittedName>
        <fullName evidence="3">DNA-binding protein</fullName>
    </submittedName>
    <submittedName>
        <fullName evidence="2">Putative DNA-binding transcriptional regulator AlpA</fullName>
    </submittedName>
</protein>
<dbReference type="OrthoDB" id="4338147at2"/>
<sequence length="104" mass="10893">MTRALTVDEVLALPAMPNAWPDGAGACGGISRTTWYSLISSNQTPVPVIRVGRCLKVRRSDLLNFLGIKESAAEVESATGTEENDDAPGVEPGAPIEQSAPTAK</sequence>
<dbReference type="Proteomes" id="UP000549009">
    <property type="component" value="Unassembled WGS sequence"/>
</dbReference>
<dbReference type="KEGG" id="sspb:CP982_14440"/>
<feature type="region of interest" description="Disordered" evidence="1">
    <location>
        <begin position="73"/>
        <end position="104"/>
    </location>
</feature>
<evidence type="ECO:0000313" key="3">
    <source>
        <dbReference type="EMBL" id="QEV59786.1"/>
    </source>
</evidence>
<reference evidence="3 4" key="1">
    <citation type="submission" date="2017-09" db="EMBL/GenBank/DDBJ databases">
        <authorList>
            <person name="Lee N."/>
            <person name="Cho B.-K."/>
        </authorList>
    </citation>
    <scope>NUCLEOTIDE SEQUENCE [LARGE SCALE GENOMIC DNA]</scope>
    <source>
        <strain evidence="3 4">ATCC 27465</strain>
    </source>
</reference>
<name>A0A5P2XB45_STRST</name>
<dbReference type="Proteomes" id="UP000326505">
    <property type="component" value="Chromosome"/>
</dbReference>
<dbReference type="RefSeq" id="WP_150510903.1">
    <property type="nucleotide sequence ID" value="NZ_BMSQ01000004.1"/>
</dbReference>
<gene>
    <name evidence="3" type="ORF">CP982_14440</name>
    <name evidence="2" type="ORF">FHS40_002302</name>
</gene>
<reference evidence="2 5" key="2">
    <citation type="submission" date="2020-08" db="EMBL/GenBank/DDBJ databases">
        <title>Genomic Encyclopedia of Type Strains, Phase III (KMG-III): the genomes of soil and plant-associated and newly described type strains.</title>
        <authorList>
            <person name="Whitman W."/>
        </authorList>
    </citation>
    <scope>NUCLEOTIDE SEQUENCE [LARGE SCALE GENOMIC DNA]</scope>
    <source>
        <strain evidence="2 5">CECT 3146</strain>
    </source>
</reference>
<organism evidence="3 4">
    <name type="scientific">Streptomyces spectabilis</name>
    <dbReference type="NCBI Taxonomy" id="68270"/>
    <lineage>
        <taxon>Bacteria</taxon>
        <taxon>Bacillati</taxon>
        <taxon>Actinomycetota</taxon>
        <taxon>Actinomycetes</taxon>
        <taxon>Kitasatosporales</taxon>
        <taxon>Streptomycetaceae</taxon>
        <taxon>Streptomyces</taxon>
    </lineage>
</organism>
<evidence type="ECO:0000256" key="1">
    <source>
        <dbReference type="SAM" id="MobiDB-lite"/>
    </source>
</evidence>
<evidence type="ECO:0000313" key="4">
    <source>
        <dbReference type="Proteomes" id="UP000326505"/>
    </source>
</evidence>
<keyword evidence="3" id="KW-0238">DNA-binding</keyword>
<dbReference type="AlphaFoldDB" id="A0A5P2XB45"/>
<proteinExistence type="predicted"/>
<dbReference type="GO" id="GO:0003677">
    <property type="term" value="F:DNA binding"/>
    <property type="evidence" value="ECO:0007669"/>
    <property type="project" value="UniProtKB-KW"/>
</dbReference>
<accession>A0A5P2XB45</accession>
<dbReference type="EMBL" id="JACHJD010000003">
    <property type="protein sequence ID" value="MBB5103249.1"/>
    <property type="molecule type" value="Genomic_DNA"/>
</dbReference>
<keyword evidence="5" id="KW-1185">Reference proteome</keyword>